<evidence type="ECO:0000256" key="1">
    <source>
        <dbReference type="SAM" id="MobiDB-lite"/>
    </source>
</evidence>
<accession>A0A1B6DCH7</accession>
<proteinExistence type="predicted"/>
<organism evidence="2">
    <name type="scientific">Clastoptera arizonana</name>
    <name type="common">Arizona spittle bug</name>
    <dbReference type="NCBI Taxonomy" id="38151"/>
    <lineage>
        <taxon>Eukaryota</taxon>
        <taxon>Metazoa</taxon>
        <taxon>Ecdysozoa</taxon>
        <taxon>Arthropoda</taxon>
        <taxon>Hexapoda</taxon>
        <taxon>Insecta</taxon>
        <taxon>Pterygota</taxon>
        <taxon>Neoptera</taxon>
        <taxon>Paraneoptera</taxon>
        <taxon>Hemiptera</taxon>
        <taxon>Auchenorrhyncha</taxon>
        <taxon>Cercopoidea</taxon>
        <taxon>Clastopteridae</taxon>
        <taxon>Clastoptera</taxon>
    </lineage>
</organism>
<feature type="compositionally biased region" description="Polar residues" evidence="1">
    <location>
        <begin position="17"/>
        <end position="28"/>
    </location>
</feature>
<reference evidence="2" key="1">
    <citation type="submission" date="2015-12" db="EMBL/GenBank/DDBJ databases">
        <title>De novo transcriptome assembly of four potential Pierce s Disease insect vectors from Arizona vineyards.</title>
        <authorList>
            <person name="Tassone E.E."/>
        </authorList>
    </citation>
    <scope>NUCLEOTIDE SEQUENCE</scope>
</reference>
<evidence type="ECO:0000313" key="2">
    <source>
        <dbReference type="EMBL" id="JAS23394.1"/>
    </source>
</evidence>
<sequence>MGDQHSEEVVIPDMSEPLTNKSESIENLSSDDHQRTLSVTTVDAVPVSSTVPVSLPVGSLINVTSGTTFNVITPEQLQLTSSGQFKPILCVDNSCICDGRQEKESDPLRTWNGLKTTHIVIQDGPDDTTA</sequence>
<gene>
    <name evidence="2" type="ORF">g.13092</name>
</gene>
<dbReference type="EMBL" id="GEDC01013904">
    <property type="protein sequence ID" value="JAS23394.1"/>
    <property type="molecule type" value="Transcribed_RNA"/>
</dbReference>
<name>A0A1B6DCH7_9HEMI</name>
<protein>
    <submittedName>
        <fullName evidence="2">Uncharacterized protein</fullName>
    </submittedName>
</protein>
<feature type="non-terminal residue" evidence="2">
    <location>
        <position position="130"/>
    </location>
</feature>
<dbReference type="AlphaFoldDB" id="A0A1B6DCH7"/>
<feature type="region of interest" description="Disordered" evidence="1">
    <location>
        <begin position="1"/>
        <end position="32"/>
    </location>
</feature>